<dbReference type="InterPro" id="IPR018461">
    <property type="entry name" value="Na/H_Antiport_NhaC-like_C"/>
</dbReference>
<feature type="transmembrane region" description="Helical" evidence="6">
    <location>
        <begin position="117"/>
        <end position="142"/>
    </location>
</feature>
<protein>
    <submittedName>
        <fullName evidence="8">Sodium:proton antiporter</fullName>
    </submittedName>
</protein>
<feature type="transmembrane region" description="Helical" evidence="6">
    <location>
        <begin position="280"/>
        <end position="298"/>
    </location>
</feature>
<organism evidence="8 9">
    <name type="scientific">Lacimicrobium alkaliphilum</name>
    <dbReference type="NCBI Taxonomy" id="1526571"/>
    <lineage>
        <taxon>Bacteria</taxon>
        <taxon>Pseudomonadati</taxon>
        <taxon>Pseudomonadota</taxon>
        <taxon>Gammaproteobacteria</taxon>
        <taxon>Alteromonadales</taxon>
        <taxon>Alteromonadaceae</taxon>
        <taxon>Lacimicrobium</taxon>
    </lineage>
</organism>
<evidence type="ECO:0000256" key="6">
    <source>
        <dbReference type="SAM" id="Phobius"/>
    </source>
</evidence>
<evidence type="ECO:0000256" key="5">
    <source>
        <dbReference type="ARBA" id="ARBA00023136"/>
    </source>
</evidence>
<dbReference type="Pfam" id="PF03553">
    <property type="entry name" value="Na_H_antiporter"/>
    <property type="match status" value="1"/>
</dbReference>
<feature type="transmembrane region" description="Helical" evidence="6">
    <location>
        <begin position="189"/>
        <end position="215"/>
    </location>
</feature>
<evidence type="ECO:0000256" key="2">
    <source>
        <dbReference type="ARBA" id="ARBA00022475"/>
    </source>
</evidence>
<sequence length="464" mass="49581">MSDWLTLLPPALAIIVVFWRKEVILALLVALFSSELLLMLQGQTGFASSVLQSPFQTVERIISVLSSPGNSRLLVFSLMVGALLAYMRHSGGVTALVEKMINKGVAKNQRQVGLLSFFTGVVVFIESNLSVLTAGILSRGLYDKFKMSRARLAYVIDSTSAPICILILLNGWGAYVLGLLGTYPTEQSAVSILVGTIALNFYALITLAIVLFTIITGKVFGPMKESERVLSKSANHTEIDYKASKARYMVLPLMTMVVGMLGFMYWTGNGNLTDGDGSKSVLYATTLACMLAYVMMIGSKRFEHKELVKVGFEGMSELLPLVAILLFSLALGGSLRVLGTGDFISGIVAESLPLFIIPALLFLAGALISFTTGTSWGTFAILIPIGMPMVLNLGLPPSLVMAAILGGGVFGDHCSPISDTTAVSSLASGCDLLEHVKTQLPYALFSGGLTLVAYILVGMFWIGV</sequence>
<feature type="transmembrane region" description="Helical" evidence="6">
    <location>
        <begin position="355"/>
        <end position="383"/>
    </location>
</feature>
<dbReference type="PANTHER" id="PTHR43478">
    <property type="entry name" value="NA+/H+ ANTIPORTER-RELATED"/>
    <property type="match status" value="1"/>
</dbReference>
<dbReference type="STRING" id="1526571.AT746_13210"/>
<proteinExistence type="predicted"/>
<dbReference type="EMBL" id="CP013650">
    <property type="protein sequence ID" value="ALS99126.1"/>
    <property type="molecule type" value="Genomic_DNA"/>
</dbReference>
<dbReference type="OrthoDB" id="9762978at2"/>
<dbReference type="RefSeq" id="WP_062481047.1">
    <property type="nucleotide sequence ID" value="NZ_CP013650.1"/>
</dbReference>
<keyword evidence="2" id="KW-1003">Cell membrane</keyword>
<evidence type="ECO:0000313" key="9">
    <source>
        <dbReference type="Proteomes" id="UP000068447"/>
    </source>
</evidence>
<dbReference type="PANTHER" id="PTHR43478:SF1">
    <property type="entry name" value="NA+_H+ ANTIPORTER NHAC-LIKE C-TERMINAL DOMAIN-CONTAINING PROTEIN"/>
    <property type="match status" value="1"/>
</dbReference>
<feature type="domain" description="Na+/H+ antiporter NhaC-like C-terminal" evidence="7">
    <location>
        <begin position="179"/>
        <end position="459"/>
    </location>
</feature>
<keyword evidence="5 6" id="KW-0472">Membrane</keyword>
<reference evidence="8 9" key="1">
    <citation type="submission" date="2015-12" db="EMBL/GenBank/DDBJ databases">
        <title>Complete genome of Lacimicrobium alkaliphilum KCTC 32984.</title>
        <authorList>
            <person name="Kim S.-G."/>
            <person name="Lee Y.-J."/>
        </authorList>
    </citation>
    <scope>NUCLEOTIDE SEQUENCE [LARGE SCALE GENOMIC DNA]</scope>
    <source>
        <strain evidence="8 9">YelD216</strain>
    </source>
</reference>
<evidence type="ECO:0000259" key="7">
    <source>
        <dbReference type="Pfam" id="PF03553"/>
    </source>
</evidence>
<dbReference type="AlphaFoldDB" id="A0A0U2JJ97"/>
<gene>
    <name evidence="8" type="ORF">AT746_13210</name>
</gene>
<feature type="transmembrane region" description="Helical" evidence="6">
    <location>
        <begin position="390"/>
        <end position="410"/>
    </location>
</feature>
<feature type="transmembrane region" description="Helical" evidence="6">
    <location>
        <begin position="248"/>
        <end position="268"/>
    </location>
</feature>
<keyword evidence="9" id="KW-1185">Reference proteome</keyword>
<name>A0A0U2JJ97_9ALTE</name>
<feature type="transmembrane region" description="Helical" evidence="6">
    <location>
        <begin position="442"/>
        <end position="462"/>
    </location>
</feature>
<comment type="subcellular location">
    <subcellularLocation>
        <location evidence="1">Cell membrane</location>
        <topology evidence="1">Multi-pass membrane protein</topology>
    </subcellularLocation>
</comment>
<dbReference type="Proteomes" id="UP000068447">
    <property type="component" value="Chromosome"/>
</dbReference>
<evidence type="ECO:0000256" key="4">
    <source>
        <dbReference type="ARBA" id="ARBA00022989"/>
    </source>
</evidence>
<accession>A0A0U2JJ97</accession>
<dbReference type="KEGG" id="lal:AT746_13210"/>
<dbReference type="GO" id="GO:0005886">
    <property type="term" value="C:plasma membrane"/>
    <property type="evidence" value="ECO:0007669"/>
    <property type="project" value="UniProtKB-SubCell"/>
</dbReference>
<evidence type="ECO:0000313" key="8">
    <source>
        <dbReference type="EMBL" id="ALS99126.1"/>
    </source>
</evidence>
<feature type="transmembrane region" description="Helical" evidence="6">
    <location>
        <begin position="318"/>
        <end position="335"/>
    </location>
</feature>
<evidence type="ECO:0000256" key="1">
    <source>
        <dbReference type="ARBA" id="ARBA00004651"/>
    </source>
</evidence>
<keyword evidence="3 6" id="KW-0812">Transmembrane</keyword>
<feature type="transmembrane region" description="Helical" evidence="6">
    <location>
        <begin position="12"/>
        <end position="32"/>
    </location>
</feature>
<evidence type="ECO:0000256" key="3">
    <source>
        <dbReference type="ARBA" id="ARBA00022692"/>
    </source>
</evidence>
<keyword evidence="4 6" id="KW-1133">Transmembrane helix</keyword>
<feature type="transmembrane region" description="Helical" evidence="6">
    <location>
        <begin position="73"/>
        <end position="97"/>
    </location>
</feature>